<gene>
    <name evidence="6" type="ORF">ILEXP_LOCUS52969</name>
</gene>
<keyword evidence="2 5" id="KW-0378">Hydrolase</keyword>
<dbReference type="InterPro" id="IPR017853">
    <property type="entry name" value="GH"/>
</dbReference>
<organism evidence="6 7">
    <name type="scientific">Ilex paraguariensis</name>
    <name type="common">yerba mate</name>
    <dbReference type="NCBI Taxonomy" id="185542"/>
    <lineage>
        <taxon>Eukaryota</taxon>
        <taxon>Viridiplantae</taxon>
        <taxon>Streptophyta</taxon>
        <taxon>Embryophyta</taxon>
        <taxon>Tracheophyta</taxon>
        <taxon>Spermatophyta</taxon>
        <taxon>Magnoliopsida</taxon>
        <taxon>eudicotyledons</taxon>
        <taxon>Gunneridae</taxon>
        <taxon>Pentapetalae</taxon>
        <taxon>asterids</taxon>
        <taxon>campanulids</taxon>
        <taxon>Aquifoliales</taxon>
        <taxon>Aquifoliaceae</taxon>
        <taxon>Ilex</taxon>
    </lineage>
</organism>
<evidence type="ECO:0000256" key="4">
    <source>
        <dbReference type="RuleBase" id="RU004335"/>
    </source>
</evidence>
<accession>A0ABC8UNW1</accession>
<evidence type="ECO:0000313" key="7">
    <source>
        <dbReference type="Proteomes" id="UP001642360"/>
    </source>
</evidence>
<evidence type="ECO:0000256" key="2">
    <source>
        <dbReference type="ARBA" id="ARBA00022801"/>
    </source>
</evidence>
<dbReference type="AlphaFoldDB" id="A0ABC8UNW1"/>
<name>A0ABC8UNW1_9AQUA</name>
<sequence>MAAAPVGVCYGRVANNLPLPSDVLSLIKSNGITRIRLFKADPDALKPFSGTGIELMIGVPNEALPSLANGIVNYSLEWLQSNNFAHIPTNQVRYIAVGNEVFLKDSFYTPHVVPAIGNLYQALHMLGVADTIKLSSSHAATILSSSYPLSAGAFDPSLLPAMVPLMQFLRDTGSPLMLHNNPHDVSLDYALFRSINVENDNNLAYNNIFDATVDAFVYVIAMVREGFDGIPVVVTETGWPTVGGEAASVENALAYNGNVARRALSNVGTPKRPGVGFEVFLFDLFDENEKGGVEF</sequence>
<comment type="caution">
    <text evidence="6">The sequence shown here is derived from an EMBL/GenBank/DDBJ whole genome shotgun (WGS) entry which is preliminary data.</text>
</comment>
<evidence type="ECO:0000256" key="1">
    <source>
        <dbReference type="ARBA" id="ARBA00008773"/>
    </source>
</evidence>
<dbReference type="Gene3D" id="3.20.20.80">
    <property type="entry name" value="Glycosidases"/>
    <property type="match status" value="1"/>
</dbReference>
<dbReference type="SUPFAM" id="SSF51445">
    <property type="entry name" value="(Trans)glycosidases"/>
    <property type="match status" value="1"/>
</dbReference>
<comment type="similarity">
    <text evidence="1 4">Belongs to the glycosyl hydrolase 17 family.</text>
</comment>
<keyword evidence="3 5" id="KW-0326">Glycosidase</keyword>
<dbReference type="EMBL" id="CAUOFW020008425">
    <property type="protein sequence ID" value="CAK9182750.1"/>
    <property type="molecule type" value="Genomic_DNA"/>
</dbReference>
<reference evidence="6 7" key="1">
    <citation type="submission" date="2024-02" db="EMBL/GenBank/DDBJ databases">
        <authorList>
            <person name="Vignale AGUSTIN F."/>
            <person name="Sosa J E."/>
            <person name="Modenutti C."/>
        </authorList>
    </citation>
    <scope>NUCLEOTIDE SEQUENCE [LARGE SCALE GENOMIC DNA]</scope>
</reference>
<dbReference type="Proteomes" id="UP001642360">
    <property type="component" value="Unassembled WGS sequence"/>
</dbReference>
<evidence type="ECO:0000256" key="5">
    <source>
        <dbReference type="RuleBase" id="RU004336"/>
    </source>
</evidence>
<dbReference type="GO" id="GO:0016798">
    <property type="term" value="F:hydrolase activity, acting on glycosyl bonds"/>
    <property type="evidence" value="ECO:0007669"/>
    <property type="project" value="UniProtKB-KW"/>
</dbReference>
<proteinExistence type="inferred from homology"/>
<dbReference type="InterPro" id="IPR044965">
    <property type="entry name" value="Glyco_hydro_17_plant"/>
</dbReference>
<protein>
    <recommendedName>
        <fullName evidence="8">Glucan endo-1,3-beta-D-glucosidase</fullName>
    </recommendedName>
</protein>
<dbReference type="Pfam" id="PF00332">
    <property type="entry name" value="Glyco_hydro_17"/>
    <property type="match status" value="1"/>
</dbReference>
<evidence type="ECO:0008006" key="8">
    <source>
        <dbReference type="Google" id="ProtNLM"/>
    </source>
</evidence>
<dbReference type="PROSITE" id="PS00587">
    <property type="entry name" value="GLYCOSYL_HYDROL_F17"/>
    <property type="match status" value="1"/>
</dbReference>
<dbReference type="PANTHER" id="PTHR32227">
    <property type="entry name" value="GLUCAN ENDO-1,3-BETA-GLUCOSIDASE BG1-RELATED-RELATED"/>
    <property type="match status" value="1"/>
</dbReference>
<evidence type="ECO:0000313" key="6">
    <source>
        <dbReference type="EMBL" id="CAK9182750.1"/>
    </source>
</evidence>
<evidence type="ECO:0000256" key="3">
    <source>
        <dbReference type="ARBA" id="ARBA00023295"/>
    </source>
</evidence>
<keyword evidence="7" id="KW-1185">Reference proteome</keyword>
<dbReference type="InterPro" id="IPR000490">
    <property type="entry name" value="Glyco_hydro_17"/>
</dbReference>